<dbReference type="EMBL" id="CP002568">
    <property type="protein sequence ID" value="ADZ70088.1"/>
    <property type="molecule type" value="Genomic_DNA"/>
</dbReference>
<accession>F2J546</accession>
<reference evidence="1 2" key="1">
    <citation type="journal article" date="2011" name="J. Bacteriol.">
        <title>Complete genome sequence of Polymorphum gilvum SL003B-26A1T, a crude oil-degrading bacterium from oil-polluted saline soil.</title>
        <authorList>
            <person name="Li S.G."/>
            <person name="Tang Y.Q."/>
            <person name="Nie Y."/>
            <person name="Cai M."/>
            <person name="Wu X.L."/>
        </authorList>
    </citation>
    <scope>NUCLEOTIDE SEQUENCE [LARGE SCALE GENOMIC DNA]</scope>
    <source>
        <strain evidence="2">LMG 25793 / CGMCC 1.9160 / SL003B-26A1</strain>
    </source>
</reference>
<name>F2J546_POLGS</name>
<dbReference type="Proteomes" id="UP000008130">
    <property type="component" value="Chromosome"/>
</dbReference>
<evidence type="ECO:0000313" key="1">
    <source>
        <dbReference type="EMBL" id="ADZ70088.1"/>
    </source>
</evidence>
<evidence type="ECO:0000313" key="2">
    <source>
        <dbReference type="Proteomes" id="UP000008130"/>
    </source>
</evidence>
<dbReference type="RefSeq" id="WP_013652405.1">
    <property type="nucleotide sequence ID" value="NC_015259.1"/>
</dbReference>
<gene>
    <name evidence="1" type="ordered locus">SL003B_1660</name>
</gene>
<dbReference type="HOGENOM" id="CLU_2718871_0_0_5"/>
<dbReference type="KEGG" id="pgv:SL003B_1660"/>
<keyword evidence="2" id="KW-1185">Reference proteome</keyword>
<proteinExistence type="predicted"/>
<dbReference type="AlphaFoldDB" id="F2J546"/>
<protein>
    <submittedName>
        <fullName evidence="1">Uncharacterized protein</fullName>
    </submittedName>
</protein>
<organism evidence="1 2">
    <name type="scientific">Polymorphum gilvum (strain LMG 25793 / CGMCC 1.9160 / SL003B-26A1)</name>
    <dbReference type="NCBI Taxonomy" id="991905"/>
    <lineage>
        <taxon>Bacteria</taxon>
        <taxon>Pseudomonadati</taxon>
        <taxon>Pseudomonadota</taxon>
        <taxon>Alphaproteobacteria</taxon>
        <taxon>Rhodobacterales</taxon>
        <taxon>Paracoccaceae</taxon>
        <taxon>Polymorphum</taxon>
    </lineage>
</organism>
<dbReference type="OrthoDB" id="8456717at2"/>
<dbReference type="STRING" id="991905.SL003B_1660"/>
<sequence length="72" mass="8384">MKHVDIHPCFSCKLPDCDDQSSDCGLRRACNAYRRCIKKGEEISQEMRAKYNIAYKEIYADRRNATRRGEPA</sequence>